<name>A0A8S0R1L5_OLEEU</name>
<dbReference type="InterPro" id="IPR036249">
    <property type="entry name" value="Thioredoxin-like_sf"/>
</dbReference>
<dbReference type="SUPFAM" id="SSF52833">
    <property type="entry name" value="Thioredoxin-like"/>
    <property type="match status" value="1"/>
</dbReference>
<evidence type="ECO:0000313" key="4">
    <source>
        <dbReference type="Proteomes" id="UP000594638"/>
    </source>
</evidence>
<dbReference type="GO" id="GO:0009507">
    <property type="term" value="C:chloroplast"/>
    <property type="evidence" value="ECO:0007669"/>
    <property type="project" value="TreeGrafter"/>
</dbReference>
<dbReference type="CDD" id="cd03041">
    <property type="entry name" value="GST_N_2GST_N"/>
    <property type="match status" value="1"/>
</dbReference>
<dbReference type="FunFam" id="3.40.30.10:FF:000120">
    <property type="entry name" value="Thioredoxin family protein"/>
    <property type="match status" value="1"/>
</dbReference>
<protein>
    <submittedName>
        <fullName evidence="3">Uncharacterized protein LOC111366255</fullName>
    </submittedName>
</protein>
<dbReference type="AlphaFoldDB" id="A0A8S0R1L5"/>
<dbReference type="PROSITE" id="PS50404">
    <property type="entry name" value="GST_NTER"/>
    <property type="match status" value="1"/>
</dbReference>
<organism evidence="3 4">
    <name type="scientific">Olea europaea subsp. europaea</name>
    <dbReference type="NCBI Taxonomy" id="158383"/>
    <lineage>
        <taxon>Eukaryota</taxon>
        <taxon>Viridiplantae</taxon>
        <taxon>Streptophyta</taxon>
        <taxon>Embryophyta</taxon>
        <taxon>Tracheophyta</taxon>
        <taxon>Spermatophyta</taxon>
        <taxon>Magnoliopsida</taxon>
        <taxon>eudicotyledons</taxon>
        <taxon>Gunneridae</taxon>
        <taxon>Pentapetalae</taxon>
        <taxon>asterids</taxon>
        <taxon>lamiids</taxon>
        <taxon>Lamiales</taxon>
        <taxon>Oleaceae</taxon>
        <taxon>Oleeae</taxon>
        <taxon>Olea</taxon>
    </lineage>
</organism>
<sequence length="274" mass="30493">MMAGALNFTPTSIFRPLSTRKLSNKRVFFVQSSTNSSEIPVASTSVSIKEETSSGSSLSPPPNFKPPKPKPFSVRPDKVLDILGASLALVFRLTTSVLVSGYSASFVPKNEIPSEEYALEFAGFKLKETSKLGPRPEKPIEIYEFESCPFCRKVREIVAFLDLDVLFYPCPKNGPNFRPRAVQMGGKKQFPYMVDPNTGVSMYESDDIIKYLVQKYGDGKVPIMLSLGLLTTLTEGFAMIGRMGKGSSYVPSKLPSKPLEIWAYEVRLWLFCRL</sequence>
<accession>A0A8S0R1L5</accession>
<feature type="compositionally biased region" description="Pro residues" evidence="1">
    <location>
        <begin position="59"/>
        <end position="70"/>
    </location>
</feature>
<dbReference type="InterPro" id="IPR011767">
    <property type="entry name" value="GLR_AS"/>
</dbReference>
<feature type="domain" description="GST N-terminal" evidence="2">
    <location>
        <begin position="138"/>
        <end position="220"/>
    </location>
</feature>
<dbReference type="Proteomes" id="UP000594638">
    <property type="component" value="Unassembled WGS sequence"/>
</dbReference>
<reference evidence="3 4" key="1">
    <citation type="submission" date="2019-12" db="EMBL/GenBank/DDBJ databases">
        <authorList>
            <person name="Alioto T."/>
            <person name="Alioto T."/>
            <person name="Gomez Garrido J."/>
        </authorList>
    </citation>
    <scope>NUCLEOTIDE SEQUENCE [LARGE SCALE GENOMIC DNA]</scope>
</reference>
<evidence type="ECO:0000256" key="1">
    <source>
        <dbReference type="SAM" id="MobiDB-lite"/>
    </source>
</evidence>
<keyword evidence="4" id="KW-1185">Reference proteome</keyword>
<dbReference type="OrthoDB" id="422574at2759"/>
<dbReference type="PANTHER" id="PTHR45288:SF1">
    <property type="entry name" value="THIOREDOXIN FAMILY PROTEIN"/>
    <property type="match status" value="1"/>
</dbReference>
<evidence type="ECO:0000313" key="3">
    <source>
        <dbReference type="EMBL" id="CAA2972335.1"/>
    </source>
</evidence>
<feature type="region of interest" description="Disordered" evidence="1">
    <location>
        <begin position="50"/>
        <end position="70"/>
    </location>
</feature>
<dbReference type="PROSITE" id="PS00195">
    <property type="entry name" value="GLUTAREDOXIN_1"/>
    <property type="match status" value="1"/>
</dbReference>
<dbReference type="Pfam" id="PF13417">
    <property type="entry name" value="GST_N_3"/>
    <property type="match status" value="1"/>
</dbReference>
<dbReference type="Gramene" id="OE9A092679T3">
    <property type="protein sequence ID" value="OE9A092679C3"/>
    <property type="gene ID" value="OE9A092679"/>
</dbReference>
<dbReference type="EMBL" id="CACTIH010002049">
    <property type="protein sequence ID" value="CAA2972335.1"/>
    <property type="molecule type" value="Genomic_DNA"/>
</dbReference>
<proteinExistence type="predicted"/>
<dbReference type="PROSITE" id="PS51354">
    <property type="entry name" value="GLUTAREDOXIN_2"/>
    <property type="match status" value="1"/>
</dbReference>
<dbReference type="InterPro" id="IPR004045">
    <property type="entry name" value="Glutathione_S-Trfase_N"/>
</dbReference>
<gene>
    <name evidence="3" type="ORF">OLEA9_A092679</name>
</gene>
<evidence type="ECO:0000259" key="2">
    <source>
        <dbReference type="PROSITE" id="PS50404"/>
    </source>
</evidence>
<comment type="caution">
    <text evidence="3">The sequence shown here is derived from an EMBL/GenBank/DDBJ whole genome shotgun (WGS) entry which is preliminary data.</text>
</comment>
<dbReference type="Gene3D" id="3.40.30.10">
    <property type="entry name" value="Glutaredoxin"/>
    <property type="match status" value="1"/>
</dbReference>
<dbReference type="PANTHER" id="PTHR45288">
    <property type="entry name" value="THIOREDOXIN FAMILY PROTEIN"/>
    <property type="match status" value="1"/>
</dbReference>